<dbReference type="InterPro" id="IPR004358">
    <property type="entry name" value="Sig_transdc_His_kin-like_C"/>
</dbReference>
<reference evidence="6 7" key="1">
    <citation type="submission" date="2024-02" db="EMBL/GenBank/DDBJ databases">
        <title>De novo assembly and annotation of 12 fungi associated with fruit tree decline syndrome in Ontario, Canada.</title>
        <authorList>
            <person name="Sulman M."/>
            <person name="Ellouze W."/>
            <person name="Ilyukhin E."/>
        </authorList>
    </citation>
    <scope>NUCLEOTIDE SEQUENCE [LARGE SCALE GENOMIC DNA]</scope>
    <source>
        <strain evidence="6 7">M97-236</strain>
    </source>
</reference>
<dbReference type="SUPFAM" id="SSF55781">
    <property type="entry name" value="GAF domain-like"/>
    <property type="match status" value="1"/>
</dbReference>
<dbReference type="Gene3D" id="3.30.565.10">
    <property type="entry name" value="Histidine kinase-like ATPase, C-terminal domain"/>
    <property type="match status" value="1"/>
</dbReference>
<dbReference type="InterPro" id="IPR005467">
    <property type="entry name" value="His_kinase_dom"/>
</dbReference>
<dbReference type="SMART" id="SM00091">
    <property type="entry name" value="PAS"/>
    <property type="match status" value="1"/>
</dbReference>
<dbReference type="PRINTS" id="PR00344">
    <property type="entry name" value="BCTRLSENSOR"/>
</dbReference>
<evidence type="ECO:0000313" key="7">
    <source>
        <dbReference type="Proteomes" id="UP001521222"/>
    </source>
</evidence>
<dbReference type="InterPro" id="IPR000014">
    <property type="entry name" value="PAS"/>
</dbReference>
<dbReference type="SMART" id="SM00448">
    <property type="entry name" value="REC"/>
    <property type="match status" value="1"/>
</dbReference>
<dbReference type="EMBL" id="JAKIXB020000042">
    <property type="protein sequence ID" value="KAL1593112.1"/>
    <property type="molecule type" value="Genomic_DNA"/>
</dbReference>
<evidence type="ECO:0008006" key="8">
    <source>
        <dbReference type="Google" id="ProtNLM"/>
    </source>
</evidence>
<feature type="non-terminal residue" evidence="6">
    <location>
        <position position="1"/>
    </location>
</feature>
<dbReference type="InterPro" id="IPR050956">
    <property type="entry name" value="2C_system_His_kinase"/>
</dbReference>
<dbReference type="InterPro" id="IPR003661">
    <property type="entry name" value="HisK_dim/P_dom"/>
</dbReference>
<dbReference type="SMART" id="SM00387">
    <property type="entry name" value="HATPase_c"/>
    <property type="match status" value="1"/>
</dbReference>
<dbReference type="SUPFAM" id="SSF47384">
    <property type="entry name" value="Homodimeric domain of signal transducing histidine kinase"/>
    <property type="match status" value="1"/>
</dbReference>
<organism evidence="6 7">
    <name type="scientific">Nothophoma quercina</name>
    <dbReference type="NCBI Taxonomy" id="749835"/>
    <lineage>
        <taxon>Eukaryota</taxon>
        <taxon>Fungi</taxon>
        <taxon>Dikarya</taxon>
        <taxon>Ascomycota</taxon>
        <taxon>Pezizomycotina</taxon>
        <taxon>Dothideomycetes</taxon>
        <taxon>Pleosporomycetidae</taxon>
        <taxon>Pleosporales</taxon>
        <taxon>Pleosporineae</taxon>
        <taxon>Didymellaceae</taxon>
        <taxon>Nothophoma</taxon>
    </lineage>
</organism>
<dbReference type="PROSITE" id="PS50112">
    <property type="entry name" value="PAS"/>
    <property type="match status" value="1"/>
</dbReference>
<evidence type="ECO:0000259" key="5">
    <source>
        <dbReference type="PROSITE" id="PS50112"/>
    </source>
</evidence>
<dbReference type="Gene3D" id="1.10.287.130">
    <property type="match status" value="1"/>
</dbReference>
<dbReference type="Pfam" id="PF00072">
    <property type="entry name" value="Response_reg"/>
    <property type="match status" value="1"/>
</dbReference>
<dbReference type="InterPro" id="IPR035965">
    <property type="entry name" value="PAS-like_dom_sf"/>
</dbReference>
<keyword evidence="1 2" id="KW-0597">Phosphoprotein</keyword>
<dbReference type="SUPFAM" id="SSF52172">
    <property type="entry name" value="CheY-like"/>
    <property type="match status" value="1"/>
</dbReference>
<protein>
    <recommendedName>
        <fullName evidence="8">Histidine kinase</fullName>
    </recommendedName>
</protein>
<dbReference type="SUPFAM" id="SSF55785">
    <property type="entry name" value="PYP-like sensor domain (PAS domain)"/>
    <property type="match status" value="1"/>
</dbReference>
<comment type="caution">
    <text evidence="6">The sequence shown here is derived from an EMBL/GenBank/DDBJ whole genome shotgun (WGS) entry which is preliminary data.</text>
</comment>
<sequence>NSVFEVTDQKLADRRTSMLNKLSAVPAQTVDAVTEHILAILETNGNDVPLAMLYQVTVGTEPATLQLQGQIGLPKGHQLLVDVAAMSSDEGLIPDLRQAGSEQLFIDHDERFDSVSWHGWGAPSKKIAILPITSVDRVFGYLVVGSNPYRPFDDACRQFARDLSRMVSTLFTSAMNFELAENHREQLESELAFSNLRLRHLVEHASVAMCHASIDGYMLWANDHYYQLMGSSAEEHVGQYSFFNSYLEEELPQVKGVWNDLISGVEHVSVEFRLKRMFTAPTGEDIPATIQLLAFPYRDSGSGRVKSVMSCATDISRLKWAETFQARSATEAKEARKQQEAFIDVVSHEMRNPLGAIMHCADAIITMNEEYNGTEIAAAHSDALVETTRDAKIILQCAKHQRRILDDVLTLSKLNSTLMSLTPAIVEPPSLISSVVGMFEAQLDSHSIGCKVNADPSISDLSIAQVYLDPSRVTQIFINLLTNAIKFVKASKNPSITIWYGACSSDPRSYFPDKMVWADGKPSVDMSDSDWGTGEQLFLNFTVQDSGIGMDSDDIARIFQRFSQADIKTSVTYGGSGLGLYISKQLVEKQGGEIGVTSVPGQGATFGFYVNARRKEEERTVPTDSVSSIEACKPMPQQIHVLLVEDNIINQQVLSKQLRRAGCTVHVANHGREALQVLETKTFDAVLMDSEMPILDGLSATRLIRQKELLGEGLLGSTTARGTRAGKQLPIIAVTANVRDEQIKAAIEAGSDDVVQKPFKVKDLIDRIRMLIV</sequence>
<feature type="modified residue" description="4-aspartylphosphate" evidence="2">
    <location>
        <position position="689"/>
    </location>
</feature>
<dbReference type="Pfam" id="PF00512">
    <property type="entry name" value="HisKA"/>
    <property type="match status" value="1"/>
</dbReference>
<evidence type="ECO:0000259" key="4">
    <source>
        <dbReference type="PROSITE" id="PS50110"/>
    </source>
</evidence>
<accession>A0ABR3QMP3</accession>
<name>A0ABR3QMP3_9PLEO</name>
<dbReference type="Proteomes" id="UP001521222">
    <property type="component" value="Unassembled WGS sequence"/>
</dbReference>
<feature type="domain" description="Response regulatory" evidence="4">
    <location>
        <begin position="640"/>
        <end position="772"/>
    </location>
</feature>
<dbReference type="InterPro" id="IPR029016">
    <property type="entry name" value="GAF-like_dom_sf"/>
</dbReference>
<dbReference type="SUPFAM" id="SSF55874">
    <property type="entry name" value="ATPase domain of HSP90 chaperone/DNA topoisomerase II/histidine kinase"/>
    <property type="match status" value="1"/>
</dbReference>
<dbReference type="InterPro" id="IPR003594">
    <property type="entry name" value="HATPase_dom"/>
</dbReference>
<dbReference type="CDD" id="cd00130">
    <property type="entry name" value="PAS"/>
    <property type="match status" value="1"/>
</dbReference>
<dbReference type="InterPro" id="IPR011006">
    <property type="entry name" value="CheY-like_superfamily"/>
</dbReference>
<dbReference type="PROSITE" id="PS50110">
    <property type="entry name" value="RESPONSE_REGULATORY"/>
    <property type="match status" value="1"/>
</dbReference>
<dbReference type="SMART" id="SM00388">
    <property type="entry name" value="HisKA"/>
    <property type="match status" value="1"/>
</dbReference>
<dbReference type="NCBIfam" id="TIGR00229">
    <property type="entry name" value="sensory_box"/>
    <property type="match status" value="1"/>
</dbReference>
<proteinExistence type="predicted"/>
<dbReference type="InterPro" id="IPR001789">
    <property type="entry name" value="Sig_transdc_resp-reg_receiver"/>
</dbReference>
<evidence type="ECO:0000313" key="6">
    <source>
        <dbReference type="EMBL" id="KAL1593112.1"/>
    </source>
</evidence>
<dbReference type="InterPro" id="IPR036890">
    <property type="entry name" value="HATPase_C_sf"/>
</dbReference>
<dbReference type="PANTHER" id="PTHR43719:SF31">
    <property type="entry name" value="HISTIDINE KINASE"/>
    <property type="match status" value="1"/>
</dbReference>
<dbReference type="PANTHER" id="PTHR43719">
    <property type="entry name" value="TWO-COMPONENT HISTIDINE KINASE"/>
    <property type="match status" value="1"/>
</dbReference>
<dbReference type="Gene3D" id="3.40.50.2300">
    <property type="match status" value="1"/>
</dbReference>
<evidence type="ECO:0000256" key="2">
    <source>
        <dbReference type="PROSITE-ProRule" id="PRU00169"/>
    </source>
</evidence>
<evidence type="ECO:0000256" key="1">
    <source>
        <dbReference type="ARBA" id="ARBA00022553"/>
    </source>
</evidence>
<dbReference type="InterPro" id="IPR036097">
    <property type="entry name" value="HisK_dim/P_sf"/>
</dbReference>
<feature type="domain" description="PAS" evidence="5">
    <location>
        <begin position="194"/>
        <end position="265"/>
    </location>
</feature>
<gene>
    <name evidence="6" type="ORF">SLS59_009437</name>
</gene>
<dbReference type="Gene3D" id="3.30.450.20">
    <property type="entry name" value="PAS domain"/>
    <property type="match status" value="1"/>
</dbReference>
<feature type="domain" description="Histidine kinase" evidence="3">
    <location>
        <begin position="345"/>
        <end position="614"/>
    </location>
</feature>
<dbReference type="Gene3D" id="3.30.450.40">
    <property type="match status" value="1"/>
</dbReference>
<evidence type="ECO:0000259" key="3">
    <source>
        <dbReference type="PROSITE" id="PS50109"/>
    </source>
</evidence>
<dbReference type="CDD" id="cd00082">
    <property type="entry name" value="HisKA"/>
    <property type="match status" value="1"/>
</dbReference>
<dbReference type="CDD" id="cd17546">
    <property type="entry name" value="REC_hyHK_CKI1_RcsC-like"/>
    <property type="match status" value="1"/>
</dbReference>
<keyword evidence="7" id="KW-1185">Reference proteome</keyword>
<dbReference type="PROSITE" id="PS50109">
    <property type="entry name" value="HIS_KIN"/>
    <property type="match status" value="1"/>
</dbReference>
<dbReference type="Pfam" id="PF02518">
    <property type="entry name" value="HATPase_c"/>
    <property type="match status" value="1"/>
</dbReference>